<dbReference type="PROSITE" id="PS50006">
    <property type="entry name" value="FHA_DOMAIN"/>
    <property type="match status" value="1"/>
</dbReference>
<dbReference type="SMART" id="SM00220">
    <property type="entry name" value="S_TKc"/>
    <property type="match status" value="1"/>
</dbReference>
<feature type="binding site" evidence="4">
    <location>
        <position position="192"/>
    </location>
    <ligand>
        <name>ATP</name>
        <dbReference type="ChEBI" id="CHEBI:30616"/>
    </ligand>
</feature>
<evidence type="ECO:0000256" key="2">
    <source>
        <dbReference type="ARBA" id="ARBA00022741"/>
    </source>
</evidence>
<evidence type="ECO:0000256" key="4">
    <source>
        <dbReference type="PROSITE-ProRule" id="PRU10141"/>
    </source>
</evidence>
<keyword evidence="3 4" id="KW-0067">ATP-binding</keyword>
<dbReference type="InterPro" id="IPR011009">
    <property type="entry name" value="Kinase-like_dom_sf"/>
</dbReference>
<dbReference type="Pfam" id="PF00069">
    <property type="entry name" value="Pkinase"/>
    <property type="match status" value="1"/>
</dbReference>
<evidence type="ECO:0000313" key="10">
    <source>
        <dbReference type="Proteomes" id="UP000053558"/>
    </source>
</evidence>
<keyword evidence="2 4" id="KW-0547">Nucleotide-binding</keyword>
<evidence type="ECO:0000313" key="9">
    <source>
        <dbReference type="EMBL" id="EIW83743.1"/>
    </source>
</evidence>
<reference evidence="10" key="1">
    <citation type="journal article" date="2012" name="Science">
        <title>The Paleozoic origin of enzymatic lignin decomposition reconstructed from 31 fungal genomes.</title>
        <authorList>
            <person name="Floudas D."/>
            <person name="Binder M."/>
            <person name="Riley R."/>
            <person name="Barry K."/>
            <person name="Blanchette R.A."/>
            <person name="Henrissat B."/>
            <person name="Martinez A.T."/>
            <person name="Otillar R."/>
            <person name="Spatafora J.W."/>
            <person name="Yadav J.S."/>
            <person name="Aerts A."/>
            <person name="Benoit I."/>
            <person name="Boyd A."/>
            <person name="Carlson A."/>
            <person name="Copeland A."/>
            <person name="Coutinho P.M."/>
            <person name="de Vries R.P."/>
            <person name="Ferreira P."/>
            <person name="Findley K."/>
            <person name="Foster B."/>
            <person name="Gaskell J."/>
            <person name="Glotzer D."/>
            <person name="Gorecki P."/>
            <person name="Heitman J."/>
            <person name="Hesse C."/>
            <person name="Hori C."/>
            <person name="Igarashi K."/>
            <person name="Jurgens J.A."/>
            <person name="Kallen N."/>
            <person name="Kersten P."/>
            <person name="Kohler A."/>
            <person name="Kuees U."/>
            <person name="Kumar T.K.A."/>
            <person name="Kuo A."/>
            <person name="LaButti K."/>
            <person name="Larrondo L.F."/>
            <person name="Lindquist E."/>
            <person name="Ling A."/>
            <person name="Lombard V."/>
            <person name="Lucas S."/>
            <person name="Lundell T."/>
            <person name="Martin R."/>
            <person name="McLaughlin D.J."/>
            <person name="Morgenstern I."/>
            <person name="Morin E."/>
            <person name="Murat C."/>
            <person name="Nagy L.G."/>
            <person name="Nolan M."/>
            <person name="Ohm R.A."/>
            <person name="Patyshakuliyeva A."/>
            <person name="Rokas A."/>
            <person name="Ruiz-Duenas F.J."/>
            <person name="Sabat G."/>
            <person name="Salamov A."/>
            <person name="Samejima M."/>
            <person name="Schmutz J."/>
            <person name="Slot J.C."/>
            <person name="St John F."/>
            <person name="Stenlid J."/>
            <person name="Sun H."/>
            <person name="Sun S."/>
            <person name="Syed K."/>
            <person name="Tsang A."/>
            <person name="Wiebenga A."/>
            <person name="Young D."/>
            <person name="Pisabarro A."/>
            <person name="Eastwood D.C."/>
            <person name="Martin F."/>
            <person name="Cullen D."/>
            <person name="Grigoriev I.V."/>
            <person name="Hibbett D.S."/>
        </authorList>
    </citation>
    <scope>NUCLEOTIDE SEQUENCE [LARGE SCALE GENOMIC DNA]</scope>
    <source>
        <strain evidence="10">RWD-64-598 SS2</strain>
    </source>
</reference>
<dbReference type="Proteomes" id="UP000053558">
    <property type="component" value="Unassembled WGS sequence"/>
</dbReference>
<keyword evidence="9" id="KW-0808">Transferase</keyword>
<dbReference type="SUPFAM" id="SSF56112">
    <property type="entry name" value="Protein kinase-like (PK-like)"/>
    <property type="match status" value="1"/>
</dbReference>
<dbReference type="Gene3D" id="3.30.200.20">
    <property type="entry name" value="Phosphorylase Kinase, domain 1"/>
    <property type="match status" value="1"/>
</dbReference>
<dbReference type="Gene3D" id="2.60.200.20">
    <property type="match status" value="1"/>
</dbReference>
<dbReference type="PROSITE" id="PS00107">
    <property type="entry name" value="PROTEIN_KINASE_ATP"/>
    <property type="match status" value="1"/>
</dbReference>
<dbReference type="InterPro" id="IPR000719">
    <property type="entry name" value="Prot_kinase_dom"/>
</dbReference>
<comment type="similarity">
    <text evidence="1">Belongs to the protein kinase superfamily. CAMK Ser/Thr protein kinase family. CHEK2 subfamily.</text>
</comment>
<evidence type="ECO:0000256" key="6">
    <source>
        <dbReference type="SAM" id="MobiDB-lite"/>
    </source>
</evidence>
<dbReference type="PROSITE" id="PS00108">
    <property type="entry name" value="PROTEIN_KINASE_ST"/>
    <property type="match status" value="1"/>
</dbReference>
<dbReference type="RefSeq" id="XP_007765652.1">
    <property type="nucleotide sequence ID" value="XM_007767462.1"/>
</dbReference>
<organism evidence="9 10">
    <name type="scientific">Coniophora puteana (strain RWD-64-598)</name>
    <name type="common">Brown rot fungus</name>
    <dbReference type="NCBI Taxonomy" id="741705"/>
    <lineage>
        <taxon>Eukaryota</taxon>
        <taxon>Fungi</taxon>
        <taxon>Dikarya</taxon>
        <taxon>Basidiomycota</taxon>
        <taxon>Agaricomycotina</taxon>
        <taxon>Agaricomycetes</taxon>
        <taxon>Agaricomycetidae</taxon>
        <taxon>Boletales</taxon>
        <taxon>Coniophorineae</taxon>
        <taxon>Coniophoraceae</taxon>
        <taxon>Coniophora</taxon>
    </lineage>
</organism>
<evidence type="ECO:0000256" key="3">
    <source>
        <dbReference type="ARBA" id="ARBA00022840"/>
    </source>
</evidence>
<dbReference type="GO" id="GO:0004674">
    <property type="term" value="F:protein serine/threonine kinase activity"/>
    <property type="evidence" value="ECO:0007669"/>
    <property type="project" value="UniProtKB-KW"/>
</dbReference>
<dbReference type="InterPro" id="IPR000253">
    <property type="entry name" value="FHA_dom"/>
</dbReference>
<dbReference type="SUPFAM" id="SSF49879">
    <property type="entry name" value="SMAD/FHA domain"/>
    <property type="match status" value="1"/>
</dbReference>
<evidence type="ECO:0000259" key="7">
    <source>
        <dbReference type="PROSITE" id="PS50006"/>
    </source>
</evidence>
<dbReference type="GeneID" id="19202756"/>
<feature type="domain" description="Protein kinase" evidence="8">
    <location>
        <begin position="163"/>
        <end position="431"/>
    </location>
</feature>
<dbReference type="Gene3D" id="1.10.510.10">
    <property type="entry name" value="Transferase(Phosphotransferase) domain 1"/>
    <property type="match status" value="1"/>
</dbReference>
<keyword evidence="9" id="KW-0418">Kinase</keyword>
<dbReference type="Pfam" id="PF00498">
    <property type="entry name" value="FHA"/>
    <property type="match status" value="1"/>
</dbReference>
<dbReference type="AlphaFoldDB" id="A0A5M3MX68"/>
<feature type="domain" description="FHA" evidence="7">
    <location>
        <begin position="60"/>
        <end position="113"/>
    </location>
</feature>
<evidence type="ECO:0000259" key="8">
    <source>
        <dbReference type="PROSITE" id="PS50011"/>
    </source>
</evidence>
<sequence>MSAAQGSLAWQATAKTFYEGHQATQHANSDDPQLQHNEVWGVLHPFSASVEPIELSKKVFAIGRSEENDFVLRGNKISGKHCTIQWNGQDDNTSFVMITDTSTNGTWIDGDRIYKDQFLLLKEGSEVVFGRHPTLPEVPELNYRYIYRHTAIPAPPGSLRTSYDIGYEIGRGSFSTVWSGISRSTGKWYAIKFIDTPKEVVDACAEDSESRDESRAKVVNYVREVGILEKLRHKNICQLEEVFYSEWKIFLEYVDGGDLWDYIHDRVCVDEATTGGIMFQAVDALAMCIFHRDLKPDNILLTSHEPPVVKIADFGLSKVVDNTTFLKTMCGTASYIAPEVLTQEKQEGYDHLVDSWSIGVTVYTMLTGNSPFVEDSSIEDLKSRIIARTIYWENLEEMEISKDADDFIRSLLQKLPIHRLSLSNARYHKWLVSFEHSQPEHETPRDPTARSALSETASDLQHELSVEKLLAGLDG</sequence>
<dbReference type="PANTHER" id="PTHR24347">
    <property type="entry name" value="SERINE/THREONINE-PROTEIN KINASE"/>
    <property type="match status" value="1"/>
</dbReference>
<gene>
    <name evidence="9" type="ORF">CONPUDRAFT_150804</name>
</gene>
<dbReference type="EMBL" id="JH711575">
    <property type="protein sequence ID" value="EIW83743.1"/>
    <property type="molecule type" value="Genomic_DNA"/>
</dbReference>
<proteinExistence type="inferred from homology"/>
<feature type="region of interest" description="Disordered" evidence="6">
    <location>
        <begin position="437"/>
        <end position="460"/>
    </location>
</feature>
<name>A0A5M3MX68_CONPW</name>
<dbReference type="OrthoDB" id="10252171at2759"/>
<feature type="compositionally biased region" description="Basic and acidic residues" evidence="6">
    <location>
        <begin position="437"/>
        <end position="448"/>
    </location>
</feature>
<dbReference type="GO" id="GO:0005524">
    <property type="term" value="F:ATP binding"/>
    <property type="evidence" value="ECO:0007669"/>
    <property type="project" value="UniProtKB-UniRule"/>
</dbReference>
<accession>A0A5M3MX68</accession>
<dbReference type="PROSITE" id="PS50011">
    <property type="entry name" value="PROTEIN_KINASE_DOM"/>
    <property type="match status" value="1"/>
</dbReference>
<comment type="caution">
    <text evidence="9">The sequence shown here is derived from an EMBL/GenBank/DDBJ whole genome shotgun (WGS) entry which is preliminary data.</text>
</comment>
<dbReference type="SMART" id="SM00240">
    <property type="entry name" value="FHA"/>
    <property type="match status" value="1"/>
</dbReference>
<dbReference type="InterPro" id="IPR008984">
    <property type="entry name" value="SMAD_FHA_dom_sf"/>
</dbReference>
<dbReference type="InterPro" id="IPR008271">
    <property type="entry name" value="Ser/Thr_kinase_AS"/>
</dbReference>
<keyword evidence="10" id="KW-1185">Reference proteome</keyword>
<evidence type="ECO:0000256" key="1">
    <source>
        <dbReference type="ARBA" id="ARBA00005575"/>
    </source>
</evidence>
<dbReference type="InterPro" id="IPR017441">
    <property type="entry name" value="Protein_kinase_ATP_BS"/>
</dbReference>
<keyword evidence="5" id="KW-0723">Serine/threonine-protein kinase</keyword>
<dbReference type="KEGG" id="cput:CONPUDRAFT_150804"/>
<protein>
    <submittedName>
        <fullName evidence="9">Kinase-like protein</fullName>
    </submittedName>
</protein>
<evidence type="ECO:0000256" key="5">
    <source>
        <dbReference type="RuleBase" id="RU000304"/>
    </source>
</evidence>